<dbReference type="RefSeq" id="WP_132146364.1">
    <property type="nucleotide sequence ID" value="NZ_SMCS01000008.1"/>
</dbReference>
<accession>A0A4R3YIS7</accession>
<dbReference type="InterPro" id="IPR011010">
    <property type="entry name" value="DNA_brk_join_enz"/>
</dbReference>
<dbReference type="PANTHER" id="PTHR30629:SF2">
    <property type="entry name" value="PROPHAGE INTEGRASE INTS-RELATED"/>
    <property type="match status" value="1"/>
</dbReference>
<dbReference type="PROSITE" id="PS51900">
    <property type="entry name" value="CB"/>
    <property type="match status" value="1"/>
</dbReference>
<dbReference type="Pfam" id="PF22022">
    <property type="entry name" value="Phage_int_M"/>
    <property type="match status" value="1"/>
</dbReference>
<dbReference type="PANTHER" id="PTHR30629">
    <property type="entry name" value="PROPHAGE INTEGRASE"/>
    <property type="match status" value="1"/>
</dbReference>
<organism evidence="8 9">
    <name type="scientific">Luteibacter rhizovicinus</name>
    <dbReference type="NCBI Taxonomy" id="242606"/>
    <lineage>
        <taxon>Bacteria</taxon>
        <taxon>Pseudomonadati</taxon>
        <taxon>Pseudomonadota</taxon>
        <taxon>Gammaproteobacteria</taxon>
        <taxon>Lysobacterales</taxon>
        <taxon>Rhodanobacteraceae</taxon>
        <taxon>Luteibacter</taxon>
    </lineage>
</organism>
<gene>
    <name evidence="8" type="ORF">EC912_108110</name>
</gene>
<dbReference type="InterPro" id="IPR053876">
    <property type="entry name" value="Phage_int_M"/>
</dbReference>
<keyword evidence="3 5" id="KW-0238">DNA-binding</keyword>
<dbReference type="Gene3D" id="3.30.160.390">
    <property type="entry name" value="Integrase, DNA-binding domain"/>
    <property type="match status" value="1"/>
</dbReference>
<dbReference type="PROSITE" id="PS51898">
    <property type="entry name" value="TYR_RECOMBINASE"/>
    <property type="match status" value="1"/>
</dbReference>
<dbReference type="InterPro" id="IPR038488">
    <property type="entry name" value="Integrase_DNA-bd_sf"/>
</dbReference>
<dbReference type="CDD" id="cd00801">
    <property type="entry name" value="INT_P4_C"/>
    <property type="match status" value="1"/>
</dbReference>
<evidence type="ECO:0000259" key="7">
    <source>
        <dbReference type="PROSITE" id="PS51900"/>
    </source>
</evidence>
<protein>
    <submittedName>
        <fullName evidence="8">Site-specific recombinase XerD</fullName>
    </submittedName>
</protein>
<dbReference type="InterPro" id="IPR002104">
    <property type="entry name" value="Integrase_catalytic"/>
</dbReference>
<evidence type="ECO:0000256" key="2">
    <source>
        <dbReference type="ARBA" id="ARBA00022908"/>
    </source>
</evidence>
<evidence type="ECO:0000256" key="4">
    <source>
        <dbReference type="ARBA" id="ARBA00023172"/>
    </source>
</evidence>
<keyword evidence="4" id="KW-0233">DNA recombination</keyword>
<reference evidence="8 9" key="1">
    <citation type="submission" date="2019-03" db="EMBL/GenBank/DDBJ databases">
        <title>Above-ground endophytic microbial communities from plants in different locations in the United States.</title>
        <authorList>
            <person name="Frank C."/>
        </authorList>
    </citation>
    <scope>NUCLEOTIDE SEQUENCE [LARGE SCALE GENOMIC DNA]</scope>
    <source>
        <strain evidence="8 9">LP_13_YM</strain>
    </source>
</reference>
<evidence type="ECO:0000313" key="9">
    <source>
        <dbReference type="Proteomes" id="UP000295645"/>
    </source>
</evidence>
<keyword evidence="9" id="KW-1185">Reference proteome</keyword>
<sequence>MGKLSKTLINDWMKNAERFEARGDGDNLWLRYRSRDLYPRWFLRYSIGGQPRTLHLGSYRDLSLAEARARAKKLRAEIALGHDVAHLKKDRVKAVSERVLAERDGLTVGALADNFYDRYIAGRLKHPEIVRSWINNRIKPAIGALSLADIRPSHVDKFIRGIAKDAPSTSTKILGCLTQIFNFGMKLGRMQSNPASMFDSSDAGGKARSRTRWLSVSEIRSLLTAMDKANGWTIQNGLSVRLLLMLAVRKSELIQACIDEFDLAESLWRIPAVRTKSERGISIPLPTQAVAAVKKLIELAEGSEWLLPARKMQSRMVPYISADTINAALAKCVRPLMASVDHFTLHDLRRTARTHLEALGIAPHVAERCLNHSIKGLVGVYNRYDYIDERREALQRWADFLSRVETEALDNPQATKW</sequence>
<dbReference type="Gene3D" id="1.10.150.130">
    <property type="match status" value="1"/>
</dbReference>
<keyword evidence="2" id="KW-0229">DNA integration</keyword>
<evidence type="ECO:0000256" key="5">
    <source>
        <dbReference type="PROSITE-ProRule" id="PRU01248"/>
    </source>
</evidence>
<dbReference type="Pfam" id="PF00589">
    <property type="entry name" value="Phage_integrase"/>
    <property type="match status" value="1"/>
</dbReference>
<feature type="domain" description="Core-binding (CB)" evidence="7">
    <location>
        <begin position="106"/>
        <end position="185"/>
    </location>
</feature>
<evidence type="ECO:0000259" key="6">
    <source>
        <dbReference type="PROSITE" id="PS51898"/>
    </source>
</evidence>
<dbReference type="GO" id="GO:0015074">
    <property type="term" value="P:DNA integration"/>
    <property type="evidence" value="ECO:0007669"/>
    <property type="project" value="UniProtKB-KW"/>
</dbReference>
<dbReference type="InterPro" id="IPR025166">
    <property type="entry name" value="Integrase_DNA_bind_dom"/>
</dbReference>
<evidence type="ECO:0000256" key="3">
    <source>
        <dbReference type="ARBA" id="ARBA00023125"/>
    </source>
</evidence>
<evidence type="ECO:0000313" key="8">
    <source>
        <dbReference type="EMBL" id="TCV92116.1"/>
    </source>
</evidence>
<dbReference type="Gene3D" id="1.10.443.10">
    <property type="entry name" value="Intergrase catalytic core"/>
    <property type="match status" value="1"/>
</dbReference>
<dbReference type="EMBL" id="SMCS01000008">
    <property type="protein sequence ID" value="TCV92116.1"/>
    <property type="molecule type" value="Genomic_DNA"/>
</dbReference>
<dbReference type="SUPFAM" id="SSF56349">
    <property type="entry name" value="DNA breaking-rejoining enzymes"/>
    <property type="match status" value="1"/>
</dbReference>
<evidence type="ECO:0000256" key="1">
    <source>
        <dbReference type="ARBA" id="ARBA00008857"/>
    </source>
</evidence>
<dbReference type="InterPro" id="IPR013762">
    <property type="entry name" value="Integrase-like_cat_sf"/>
</dbReference>
<dbReference type="GO" id="GO:0003677">
    <property type="term" value="F:DNA binding"/>
    <property type="evidence" value="ECO:0007669"/>
    <property type="project" value="UniProtKB-UniRule"/>
</dbReference>
<feature type="domain" description="Tyr recombinase" evidence="6">
    <location>
        <begin position="209"/>
        <end position="394"/>
    </location>
</feature>
<name>A0A4R3YIS7_9GAMM</name>
<dbReference type="InterPro" id="IPR050808">
    <property type="entry name" value="Phage_Integrase"/>
</dbReference>
<dbReference type="GO" id="GO:0006310">
    <property type="term" value="P:DNA recombination"/>
    <property type="evidence" value="ECO:0007669"/>
    <property type="project" value="UniProtKB-KW"/>
</dbReference>
<dbReference type="InterPro" id="IPR010998">
    <property type="entry name" value="Integrase_recombinase_N"/>
</dbReference>
<comment type="caution">
    <text evidence="8">The sequence shown here is derived from an EMBL/GenBank/DDBJ whole genome shotgun (WGS) entry which is preliminary data.</text>
</comment>
<proteinExistence type="inferred from homology"/>
<dbReference type="OrthoDB" id="9795573at2"/>
<dbReference type="AlphaFoldDB" id="A0A4R3YIS7"/>
<dbReference type="Pfam" id="PF13356">
    <property type="entry name" value="Arm-DNA-bind_3"/>
    <property type="match status" value="1"/>
</dbReference>
<dbReference type="Proteomes" id="UP000295645">
    <property type="component" value="Unassembled WGS sequence"/>
</dbReference>
<comment type="similarity">
    <text evidence="1">Belongs to the 'phage' integrase family.</text>
</comment>
<dbReference type="InterPro" id="IPR044068">
    <property type="entry name" value="CB"/>
</dbReference>